<proteinExistence type="predicted"/>
<evidence type="ECO:0000256" key="1">
    <source>
        <dbReference type="SAM" id="MobiDB-lite"/>
    </source>
</evidence>
<feature type="compositionally biased region" description="Basic and acidic residues" evidence="1">
    <location>
        <begin position="81"/>
        <end position="91"/>
    </location>
</feature>
<reference evidence="2" key="1">
    <citation type="journal article" date="2021" name="Open Biol.">
        <title>Shared evolutionary footprints suggest mitochondrial oxidative damage underlies multiple complex I losses in fungi.</title>
        <authorList>
            <person name="Schikora-Tamarit M.A."/>
            <person name="Marcet-Houben M."/>
            <person name="Nosek J."/>
            <person name="Gabaldon T."/>
        </authorList>
    </citation>
    <scope>NUCLEOTIDE SEQUENCE</scope>
    <source>
        <strain evidence="2">CBS6075</strain>
    </source>
</reference>
<dbReference type="InterPro" id="IPR037738">
    <property type="entry name" value="Ecm13-like"/>
</dbReference>
<comment type="caution">
    <text evidence="2">The sequence shown here is derived from an EMBL/GenBank/DDBJ whole genome shotgun (WGS) entry which is preliminary data.</text>
</comment>
<dbReference type="Proteomes" id="UP000769157">
    <property type="component" value="Unassembled WGS sequence"/>
</dbReference>
<sequence>MTLGYPLDYASRADTYYLASKVKAKLTKEAVSHDVNLHRLVCQANLLDNLIDRLNAKEHERGRRVSFENIQDERHVRVVESQKPELTRVDEEYSDSDSDDSDSEEDYEFYEVDDEDDESESFYMNHDINGSTVTITTKSLDLEEEDDMPSLTVSSSESDSESDYDSDHEIEHAHVQHVEHADPSKVEAARNLMSLRRGLIECM</sequence>
<protein>
    <submittedName>
        <fullName evidence="2">Uncharacterized protein</fullName>
    </submittedName>
</protein>
<dbReference type="OrthoDB" id="5431245at2759"/>
<dbReference type="PANTHER" id="PTHR36826:SF1">
    <property type="entry name" value="PROTEIN ECM13"/>
    <property type="match status" value="1"/>
</dbReference>
<gene>
    <name evidence="2" type="ORF">OGAPHI_003879</name>
</gene>
<dbReference type="PANTHER" id="PTHR36826">
    <property type="entry name" value="PROTEIN ECM13"/>
    <property type="match status" value="1"/>
</dbReference>
<evidence type="ECO:0000313" key="2">
    <source>
        <dbReference type="EMBL" id="KAH3665691.1"/>
    </source>
</evidence>
<reference evidence="2" key="2">
    <citation type="submission" date="2021-01" db="EMBL/GenBank/DDBJ databases">
        <authorList>
            <person name="Schikora-Tamarit M.A."/>
        </authorList>
    </citation>
    <scope>NUCLEOTIDE SEQUENCE</scope>
    <source>
        <strain evidence="2">CBS6075</strain>
    </source>
</reference>
<keyword evidence="3" id="KW-1185">Reference proteome</keyword>
<dbReference type="AlphaFoldDB" id="A0A9P8T5A3"/>
<evidence type="ECO:0000313" key="3">
    <source>
        <dbReference type="Proteomes" id="UP000769157"/>
    </source>
</evidence>
<dbReference type="RefSeq" id="XP_046060895.1">
    <property type="nucleotide sequence ID" value="XM_046204897.1"/>
</dbReference>
<feature type="region of interest" description="Disordered" evidence="1">
    <location>
        <begin position="81"/>
        <end position="107"/>
    </location>
</feature>
<name>A0A9P8T5A3_9ASCO</name>
<accession>A0A9P8T5A3</accession>
<dbReference type="GeneID" id="70235844"/>
<feature type="compositionally biased region" description="Acidic residues" evidence="1">
    <location>
        <begin position="92"/>
        <end position="107"/>
    </location>
</feature>
<feature type="region of interest" description="Disordered" evidence="1">
    <location>
        <begin position="142"/>
        <end position="169"/>
    </location>
</feature>
<organism evidence="2 3">
    <name type="scientific">Ogataea philodendri</name>
    <dbReference type="NCBI Taxonomy" id="1378263"/>
    <lineage>
        <taxon>Eukaryota</taxon>
        <taxon>Fungi</taxon>
        <taxon>Dikarya</taxon>
        <taxon>Ascomycota</taxon>
        <taxon>Saccharomycotina</taxon>
        <taxon>Pichiomycetes</taxon>
        <taxon>Pichiales</taxon>
        <taxon>Pichiaceae</taxon>
        <taxon>Ogataea</taxon>
    </lineage>
</organism>
<dbReference type="EMBL" id="JAEUBE010000295">
    <property type="protein sequence ID" value="KAH3665691.1"/>
    <property type="molecule type" value="Genomic_DNA"/>
</dbReference>